<dbReference type="OrthoDB" id="9768329at2"/>
<dbReference type="AlphaFoldDB" id="A0A556AKN7"/>
<dbReference type="InterPro" id="IPR050586">
    <property type="entry name" value="CPA3_Na-H_Antiporter_D"/>
</dbReference>
<evidence type="ECO:0000256" key="7">
    <source>
        <dbReference type="RuleBase" id="RU000320"/>
    </source>
</evidence>
<evidence type="ECO:0000313" key="10">
    <source>
        <dbReference type="EMBL" id="TSH93449.1"/>
    </source>
</evidence>
<feature type="transmembrane region" description="Helical" evidence="8">
    <location>
        <begin position="33"/>
        <end position="52"/>
    </location>
</feature>
<evidence type="ECO:0000256" key="5">
    <source>
        <dbReference type="ARBA" id="ARBA00022989"/>
    </source>
</evidence>
<dbReference type="InterPro" id="IPR003918">
    <property type="entry name" value="NADH_UbQ_OxRdtase"/>
</dbReference>
<feature type="transmembrane region" description="Helical" evidence="8">
    <location>
        <begin position="206"/>
        <end position="231"/>
    </location>
</feature>
<dbReference type="PRINTS" id="PR01437">
    <property type="entry name" value="NUOXDRDTASE4"/>
</dbReference>
<dbReference type="Pfam" id="PF00361">
    <property type="entry name" value="Proton_antipo_M"/>
    <property type="match status" value="1"/>
</dbReference>
<feature type="transmembrane region" description="Helical" evidence="8">
    <location>
        <begin position="72"/>
        <end position="97"/>
    </location>
</feature>
<evidence type="ECO:0000259" key="9">
    <source>
        <dbReference type="Pfam" id="PF00361"/>
    </source>
</evidence>
<name>A0A556AKN7_9BURK</name>
<feature type="transmembrane region" description="Helical" evidence="8">
    <location>
        <begin position="408"/>
        <end position="428"/>
    </location>
</feature>
<dbReference type="EMBL" id="VLTJ01000028">
    <property type="protein sequence ID" value="TSH93449.1"/>
    <property type="molecule type" value="Genomic_DNA"/>
</dbReference>
<feature type="transmembrane region" description="Helical" evidence="8">
    <location>
        <begin position="165"/>
        <end position="186"/>
    </location>
</feature>
<sequence length="506" mass="53586">MTSSWLLTLPIGIPLFTLAVCALCWRSTALQRWINLAGSLALLAAAVALVGATRGGEILATQFGHWAPPFGITFVADMLAAAMVLITAIMAVAVSVYGFAPGESGPRHAFYHPLLQGLLLGVIGAFLTGDIFNMYVWFEIMLISSFGLLAVDATREQLDAGVKYVALNLIMTTVFLIAIGFLYGATGTLNMADLARVLPEHGNPGLVMTLAVMFLIAFGSKAALFPLFFWLPASYHTANTPVLAIFAALLTKVGVYAILRCFTLLFPVEGTFLVPVIGVIAALTMVTGVLGAAAHFDIRRILSFHIISQIGYMLVGVMIATPLALAGAVLYVIHHIIVKANLFLIGGAIARVGGSYDLKRIGGLQRKAPLLALLFAVPALSLAGLPPLSGFWAKFLVIKPSLDTGQVAMAVVALAVGVLTLFSMVKIWNEAFWKPAPDAALAQTAERRVAGAMLLPIAALALITLTIGLYPEPFVTYAELAADQLLHPATYVEAVTSAYVLPGETP</sequence>
<keyword evidence="4 7" id="KW-0812">Transmembrane</keyword>
<comment type="subcellular location">
    <subcellularLocation>
        <location evidence="1">Cell membrane</location>
        <topology evidence="1">Multi-pass membrane protein</topology>
    </subcellularLocation>
    <subcellularLocation>
        <location evidence="7">Membrane</location>
        <topology evidence="7">Multi-pass membrane protein</topology>
    </subcellularLocation>
</comment>
<evidence type="ECO:0000256" key="6">
    <source>
        <dbReference type="ARBA" id="ARBA00023136"/>
    </source>
</evidence>
<evidence type="ECO:0000256" key="3">
    <source>
        <dbReference type="ARBA" id="ARBA00022475"/>
    </source>
</evidence>
<evidence type="ECO:0000256" key="4">
    <source>
        <dbReference type="ARBA" id="ARBA00022692"/>
    </source>
</evidence>
<comment type="similarity">
    <text evidence="2">Belongs to the CPA3 antiporters (TC 2.A.63) subunit D family.</text>
</comment>
<gene>
    <name evidence="10" type="ORF">FOZ76_14435</name>
</gene>
<proteinExistence type="inferred from homology"/>
<dbReference type="PANTHER" id="PTHR42703">
    <property type="entry name" value="NADH DEHYDROGENASE"/>
    <property type="match status" value="1"/>
</dbReference>
<feature type="transmembrane region" description="Helical" evidence="8">
    <location>
        <begin position="449"/>
        <end position="470"/>
    </location>
</feature>
<dbReference type="RefSeq" id="WP_143948968.1">
    <property type="nucleotide sequence ID" value="NZ_BAABMB010000006.1"/>
</dbReference>
<dbReference type="NCBIfam" id="NF009306">
    <property type="entry name" value="PRK12663.1"/>
    <property type="match status" value="1"/>
</dbReference>
<reference evidence="10 11" key="1">
    <citation type="submission" date="2019-07" db="EMBL/GenBank/DDBJ databases">
        <title>Qingshengfaniella alkalisoli gen. nov., sp. nov., isolated from saline soil.</title>
        <authorList>
            <person name="Xu L."/>
            <person name="Huang X.-X."/>
            <person name="Sun J.-Q."/>
        </authorList>
    </citation>
    <scope>NUCLEOTIDE SEQUENCE [LARGE SCALE GENOMIC DNA]</scope>
    <source>
        <strain evidence="10 11">DSM 27279</strain>
    </source>
</reference>
<evidence type="ECO:0000256" key="8">
    <source>
        <dbReference type="SAM" id="Phobius"/>
    </source>
</evidence>
<keyword evidence="5 8" id="KW-1133">Transmembrane helix</keyword>
<dbReference type="GO" id="GO:0008137">
    <property type="term" value="F:NADH dehydrogenase (ubiquinone) activity"/>
    <property type="evidence" value="ECO:0007669"/>
    <property type="project" value="InterPro"/>
</dbReference>
<feature type="transmembrane region" description="Helical" evidence="8">
    <location>
        <begin position="370"/>
        <end position="388"/>
    </location>
</feature>
<protein>
    <submittedName>
        <fullName evidence="10">Na+/H+ antiporter subunit D</fullName>
    </submittedName>
</protein>
<evidence type="ECO:0000256" key="2">
    <source>
        <dbReference type="ARBA" id="ARBA00005346"/>
    </source>
</evidence>
<dbReference type="GO" id="GO:0005886">
    <property type="term" value="C:plasma membrane"/>
    <property type="evidence" value="ECO:0007669"/>
    <property type="project" value="UniProtKB-SubCell"/>
</dbReference>
<evidence type="ECO:0000256" key="1">
    <source>
        <dbReference type="ARBA" id="ARBA00004651"/>
    </source>
</evidence>
<keyword evidence="3" id="KW-1003">Cell membrane</keyword>
<accession>A0A556AKN7</accession>
<feature type="transmembrane region" description="Helical" evidence="8">
    <location>
        <begin position="310"/>
        <end position="334"/>
    </location>
</feature>
<dbReference type="PANTHER" id="PTHR42703:SF1">
    <property type="entry name" value="NA(+)_H(+) ANTIPORTER SUBUNIT D1"/>
    <property type="match status" value="1"/>
</dbReference>
<dbReference type="InterPro" id="IPR001750">
    <property type="entry name" value="ND/Mrp_TM"/>
</dbReference>
<evidence type="ECO:0000313" key="11">
    <source>
        <dbReference type="Proteomes" id="UP000318405"/>
    </source>
</evidence>
<comment type="caution">
    <text evidence="10">The sequence shown here is derived from an EMBL/GenBank/DDBJ whole genome shotgun (WGS) entry which is preliminary data.</text>
</comment>
<feature type="transmembrane region" description="Helical" evidence="8">
    <location>
        <begin position="134"/>
        <end position="153"/>
    </location>
</feature>
<feature type="domain" description="NADH:quinone oxidoreductase/Mrp antiporter transmembrane" evidence="9">
    <location>
        <begin position="129"/>
        <end position="419"/>
    </location>
</feature>
<keyword evidence="11" id="KW-1185">Reference proteome</keyword>
<feature type="transmembrane region" description="Helical" evidence="8">
    <location>
        <begin position="6"/>
        <end position="26"/>
    </location>
</feature>
<feature type="transmembrane region" description="Helical" evidence="8">
    <location>
        <begin position="109"/>
        <end position="128"/>
    </location>
</feature>
<feature type="transmembrane region" description="Helical" evidence="8">
    <location>
        <begin position="243"/>
        <end position="266"/>
    </location>
</feature>
<feature type="transmembrane region" description="Helical" evidence="8">
    <location>
        <begin position="272"/>
        <end position="298"/>
    </location>
</feature>
<dbReference type="GO" id="GO:0042773">
    <property type="term" value="P:ATP synthesis coupled electron transport"/>
    <property type="evidence" value="ECO:0007669"/>
    <property type="project" value="InterPro"/>
</dbReference>
<keyword evidence="6 8" id="KW-0472">Membrane</keyword>
<dbReference type="Proteomes" id="UP000318405">
    <property type="component" value="Unassembled WGS sequence"/>
</dbReference>
<organism evidence="10 11">
    <name type="scientific">Verticiella sediminum</name>
    <dbReference type="NCBI Taxonomy" id="1247510"/>
    <lineage>
        <taxon>Bacteria</taxon>
        <taxon>Pseudomonadati</taxon>
        <taxon>Pseudomonadota</taxon>
        <taxon>Betaproteobacteria</taxon>
        <taxon>Burkholderiales</taxon>
        <taxon>Alcaligenaceae</taxon>
        <taxon>Verticiella</taxon>
    </lineage>
</organism>